<dbReference type="OrthoDB" id="9772133at2"/>
<dbReference type="AlphaFoldDB" id="A0A4U7BQT0"/>
<keyword evidence="6" id="KW-0677">Repeat</keyword>
<keyword evidence="8" id="KW-0802">TPR repeat</keyword>
<sequence length="235" mass="26965">MFKIILILILSYNAIFALSDLEKGLQFYEENKFSKAYEIFEKLCEKNSAKSCFSMAYMIENAQGVRKDVNKAYKLYDKACSLGLFEACFNMGVILQNQGYVNESILAFNKACNLGDTRSCNNVALFYENDKDGQMATEFYKKSCDLKDASACYKLGFLYEKGELIRQSKKYSLAFYSKSCTLGFAEACYLLGRYNQLEIKDLQKAKRYFGMACDKKHKEACAAYKELNSKTMEIY</sequence>
<keyword evidence="10" id="KW-0046">Antibiotic resistance</keyword>
<comment type="similarity">
    <text evidence="3">Belongs to the hcp beta-lactamase family.</text>
</comment>
<gene>
    <name evidence="11" type="ORF">CQA76_03280</name>
</gene>
<comment type="caution">
    <text evidence="11">The sequence shown here is derived from an EMBL/GenBank/DDBJ whole genome shotgun (WGS) entry which is preliminary data.</text>
</comment>
<dbReference type="InterPro" id="IPR019734">
    <property type="entry name" value="TPR_rpt"/>
</dbReference>
<dbReference type="RefSeq" id="WP_137622025.1">
    <property type="nucleotide sequence ID" value="NZ_NXMA01000004.1"/>
</dbReference>
<dbReference type="SUPFAM" id="SSF81901">
    <property type="entry name" value="HCP-like"/>
    <property type="match status" value="1"/>
</dbReference>
<evidence type="ECO:0000256" key="9">
    <source>
        <dbReference type="ARBA" id="ARBA00023157"/>
    </source>
</evidence>
<keyword evidence="12" id="KW-1185">Reference proteome</keyword>
<dbReference type="EMBL" id="NXMA01000004">
    <property type="protein sequence ID" value="TKX32660.1"/>
    <property type="molecule type" value="Genomic_DNA"/>
</dbReference>
<evidence type="ECO:0000313" key="12">
    <source>
        <dbReference type="Proteomes" id="UP000310353"/>
    </source>
</evidence>
<dbReference type="InterPro" id="IPR040239">
    <property type="entry name" value="HcpB-like"/>
</dbReference>
<keyword evidence="9" id="KW-1015">Disulfide bond</keyword>
<dbReference type="Pfam" id="PF13181">
    <property type="entry name" value="TPR_8"/>
    <property type="match status" value="1"/>
</dbReference>
<proteinExistence type="inferred from homology"/>
<evidence type="ECO:0000256" key="1">
    <source>
        <dbReference type="ARBA" id="ARBA00001526"/>
    </source>
</evidence>
<dbReference type="GO" id="GO:0005576">
    <property type="term" value="C:extracellular region"/>
    <property type="evidence" value="ECO:0007669"/>
    <property type="project" value="UniProtKB-SubCell"/>
</dbReference>
<evidence type="ECO:0000256" key="10">
    <source>
        <dbReference type="ARBA" id="ARBA00023251"/>
    </source>
</evidence>
<dbReference type="PANTHER" id="PTHR13891:SF1">
    <property type="entry name" value="CYTOCHROME C OXIDASE ASSEMBLY FACTOR 7"/>
    <property type="match status" value="1"/>
</dbReference>
<dbReference type="SMART" id="SM00671">
    <property type="entry name" value="SEL1"/>
    <property type="match status" value="5"/>
</dbReference>
<reference evidence="11 12" key="1">
    <citation type="submission" date="2018-05" db="EMBL/GenBank/DDBJ databases">
        <title>Novel Campyloabacter and Helicobacter Species and Strains.</title>
        <authorList>
            <person name="Mannion A.J."/>
            <person name="Shen Z."/>
            <person name="Fox J.G."/>
        </authorList>
    </citation>
    <scope>NUCLEOTIDE SEQUENCE [LARGE SCALE GENOMIC DNA]</scope>
    <source>
        <strain evidence="12">MIT17-670</strain>
    </source>
</reference>
<keyword evidence="5" id="KW-0964">Secreted</keyword>
<accession>A0A4U7BQT0</accession>
<dbReference type="Gene3D" id="1.25.40.10">
    <property type="entry name" value="Tetratricopeptide repeat domain"/>
    <property type="match status" value="1"/>
</dbReference>
<dbReference type="Pfam" id="PF08238">
    <property type="entry name" value="Sel1"/>
    <property type="match status" value="5"/>
</dbReference>
<name>A0A4U7BQT0_9BACT</name>
<dbReference type="Proteomes" id="UP000310353">
    <property type="component" value="Unassembled WGS sequence"/>
</dbReference>
<protein>
    <recommendedName>
        <fullName evidence="4">beta-lactamase</fullName>
        <ecNumber evidence="4">3.5.2.6</ecNumber>
    </recommendedName>
</protein>
<evidence type="ECO:0000256" key="6">
    <source>
        <dbReference type="ARBA" id="ARBA00022737"/>
    </source>
</evidence>
<evidence type="ECO:0000313" key="11">
    <source>
        <dbReference type="EMBL" id="TKX32660.1"/>
    </source>
</evidence>
<evidence type="ECO:0000256" key="4">
    <source>
        <dbReference type="ARBA" id="ARBA00012865"/>
    </source>
</evidence>
<keyword evidence="7" id="KW-0378">Hydrolase</keyword>
<dbReference type="GO" id="GO:0046677">
    <property type="term" value="P:response to antibiotic"/>
    <property type="evidence" value="ECO:0007669"/>
    <property type="project" value="UniProtKB-KW"/>
</dbReference>
<dbReference type="GO" id="GO:0008800">
    <property type="term" value="F:beta-lactamase activity"/>
    <property type="evidence" value="ECO:0007669"/>
    <property type="project" value="UniProtKB-EC"/>
</dbReference>
<dbReference type="InterPro" id="IPR006597">
    <property type="entry name" value="Sel1-like"/>
</dbReference>
<evidence type="ECO:0000256" key="8">
    <source>
        <dbReference type="ARBA" id="ARBA00022803"/>
    </source>
</evidence>
<dbReference type="EC" id="3.5.2.6" evidence="4"/>
<dbReference type="PANTHER" id="PTHR13891">
    <property type="entry name" value="CYTOCHROME C OXIDASE ASSEMBLY FACTOR 7"/>
    <property type="match status" value="1"/>
</dbReference>
<evidence type="ECO:0000256" key="5">
    <source>
        <dbReference type="ARBA" id="ARBA00022525"/>
    </source>
</evidence>
<evidence type="ECO:0000256" key="7">
    <source>
        <dbReference type="ARBA" id="ARBA00022801"/>
    </source>
</evidence>
<comment type="subcellular location">
    <subcellularLocation>
        <location evidence="2">Secreted</location>
    </subcellularLocation>
</comment>
<organism evidence="11 12">
    <name type="scientific">Campylobacter aviculae</name>
    <dbReference type="NCBI Taxonomy" id="2510190"/>
    <lineage>
        <taxon>Bacteria</taxon>
        <taxon>Pseudomonadati</taxon>
        <taxon>Campylobacterota</taxon>
        <taxon>Epsilonproteobacteria</taxon>
        <taxon>Campylobacterales</taxon>
        <taxon>Campylobacteraceae</taxon>
        <taxon>Campylobacter</taxon>
    </lineage>
</organism>
<evidence type="ECO:0000256" key="3">
    <source>
        <dbReference type="ARBA" id="ARBA00008486"/>
    </source>
</evidence>
<evidence type="ECO:0000256" key="2">
    <source>
        <dbReference type="ARBA" id="ARBA00004613"/>
    </source>
</evidence>
<dbReference type="InterPro" id="IPR011990">
    <property type="entry name" value="TPR-like_helical_dom_sf"/>
</dbReference>
<comment type="catalytic activity">
    <reaction evidence="1">
        <text>a beta-lactam + H2O = a substituted beta-amino acid</text>
        <dbReference type="Rhea" id="RHEA:20401"/>
        <dbReference type="ChEBI" id="CHEBI:15377"/>
        <dbReference type="ChEBI" id="CHEBI:35627"/>
        <dbReference type="ChEBI" id="CHEBI:140347"/>
        <dbReference type="EC" id="3.5.2.6"/>
    </reaction>
</comment>